<dbReference type="EMBL" id="VSSQ01013003">
    <property type="protein sequence ID" value="MPM50517.1"/>
    <property type="molecule type" value="Genomic_DNA"/>
</dbReference>
<dbReference type="GO" id="GO:0044206">
    <property type="term" value="P:UMP salvage"/>
    <property type="evidence" value="ECO:0007669"/>
    <property type="project" value="UniProtKB-UniPathway"/>
</dbReference>
<reference evidence="7" key="1">
    <citation type="submission" date="2019-08" db="EMBL/GenBank/DDBJ databases">
        <authorList>
            <person name="Kucharzyk K."/>
            <person name="Murdoch R.W."/>
            <person name="Higgins S."/>
            <person name="Loffler F."/>
        </authorList>
    </citation>
    <scope>NUCLEOTIDE SEQUENCE</scope>
</reference>
<name>A0A645ABW1_9ZZZZ</name>
<accession>A0A645ABW1</accession>
<dbReference type="Gene3D" id="3.40.50.300">
    <property type="entry name" value="P-loop containing nucleotide triphosphate hydrolases"/>
    <property type="match status" value="1"/>
</dbReference>
<keyword evidence="5 7" id="KW-0418">Kinase</keyword>
<dbReference type="PRINTS" id="PR00988">
    <property type="entry name" value="URIDINKINASE"/>
</dbReference>
<evidence type="ECO:0000256" key="2">
    <source>
        <dbReference type="ARBA" id="ARBA00012137"/>
    </source>
</evidence>
<proteinExistence type="predicted"/>
<dbReference type="Pfam" id="PF00485">
    <property type="entry name" value="PRK"/>
    <property type="match status" value="1"/>
</dbReference>
<evidence type="ECO:0000256" key="4">
    <source>
        <dbReference type="ARBA" id="ARBA00022741"/>
    </source>
</evidence>
<evidence type="ECO:0000313" key="7">
    <source>
        <dbReference type="EMBL" id="MPM50517.1"/>
    </source>
</evidence>
<dbReference type="CDD" id="cd02023">
    <property type="entry name" value="UMPK"/>
    <property type="match status" value="1"/>
</dbReference>
<dbReference type="InterPro" id="IPR006083">
    <property type="entry name" value="PRK/URK"/>
</dbReference>
<gene>
    <name evidence="7" type="primary">udk_39</name>
    <name evidence="7" type="ORF">SDC9_97259</name>
</gene>
<dbReference type="InterPro" id="IPR027417">
    <property type="entry name" value="P-loop_NTPase"/>
</dbReference>
<organism evidence="7">
    <name type="scientific">bioreactor metagenome</name>
    <dbReference type="NCBI Taxonomy" id="1076179"/>
    <lineage>
        <taxon>unclassified sequences</taxon>
        <taxon>metagenomes</taxon>
        <taxon>ecological metagenomes</taxon>
    </lineage>
</organism>
<dbReference type="UniPathway" id="UPA00574">
    <property type="reaction ID" value="UER00637"/>
</dbReference>
<comment type="caution">
    <text evidence="7">The sequence shown here is derived from an EMBL/GenBank/DDBJ whole genome shotgun (WGS) entry which is preliminary data.</text>
</comment>
<protein>
    <recommendedName>
        <fullName evidence="2">uridine/cytidine kinase</fullName>
        <ecNumber evidence="2">2.7.1.48</ecNumber>
    </recommendedName>
</protein>
<sequence length="227" mass="25596">MIIVGICGASGSGKSTLAKRIKDSLACSCTIIGQDCYYRNFPDLPFSERIKLNYDEPGIFDFDELLADIDLLQSGHPITTKGYDYVNYERADTPDVLIAPPEVLVLEGIHMFYDKRLCERMSLKVYLHVDVDICLLRRIKRDIKARGRSIDNIAEQYIDTVKPVYEKYIANYINDADFAVMRGGKNKMAIDAISAYLTTKVLAERFVEPECTPSAAEQACEAEELEV</sequence>
<dbReference type="SUPFAM" id="SSF52540">
    <property type="entry name" value="P-loop containing nucleoside triphosphate hydrolases"/>
    <property type="match status" value="1"/>
</dbReference>
<dbReference type="NCBIfam" id="NF004018">
    <property type="entry name" value="PRK05480.1"/>
    <property type="match status" value="1"/>
</dbReference>
<keyword evidence="3 7" id="KW-0808">Transferase</keyword>
<evidence type="ECO:0000256" key="5">
    <source>
        <dbReference type="ARBA" id="ARBA00022777"/>
    </source>
</evidence>
<comment type="pathway">
    <text evidence="1">Pyrimidine metabolism; UMP biosynthesis via salvage pathway; UMP from uridine: step 1/1.</text>
</comment>
<evidence type="ECO:0000256" key="1">
    <source>
        <dbReference type="ARBA" id="ARBA00004690"/>
    </source>
</evidence>
<dbReference type="GO" id="GO:0004849">
    <property type="term" value="F:uridine kinase activity"/>
    <property type="evidence" value="ECO:0007669"/>
    <property type="project" value="UniProtKB-EC"/>
</dbReference>
<dbReference type="GO" id="GO:0005524">
    <property type="term" value="F:ATP binding"/>
    <property type="evidence" value="ECO:0007669"/>
    <property type="project" value="InterPro"/>
</dbReference>
<feature type="domain" description="Phosphoribulokinase/uridine kinase" evidence="6">
    <location>
        <begin position="3"/>
        <end position="188"/>
    </location>
</feature>
<dbReference type="InterPro" id="IPR000764">
    <property type="entry name" value="Uridine_kinase-like"/>
</dbReference>
<evidence type="ECO:0000259" key="6">
    <source>
        <dbReference type="Pfam" id="PF00485"/>
    </source>
</evidence>
<dbReference type="EC" id="2.7.1.48" evidence="2"/>
<evidence type="ECO:0000256" key="3">
    <source>
        <dbReference type="ARBA" id="ARBA00022679"/>
    </source>
</evidence>
<dbReference type="AlphaFoldDB" id="A0A645ABW1"/>
<dbReference type="PANTHER" id="PTHR10285">
    <property type="entry name" value="URIDINE KINASE"/>
    <property type="match status" value="1"/>
</dbReference>
<keyword evidence="4" id="KW-0547">Nucleotide-binding</keyword>